<evidence type="ECO:0000313" key="2">
    <source>
        <dbReference type="Proteomes" id="UP000184420"/>
    </source>
</evidence>
<dbReference type="EMBL" id="FRBL01000001">
    <property type="protein sequence ID" value="SHK94383.1"/>
    <property type="molecule type" value="Genomic_DNA"/>
</dbReference>
<sequence>MKQQQSAVVPVSQAGNHEKRNNLLKFGVCPLCIMTAICQRIGKLCGRCLVKCGLRKQP</sequence>
<dbReference type="Proteomes" id="UP000184420">
    <property type="component" value="Unassembled WGS sequence"/>
</dbReference>
<keyword evidence="2" id="KW-1185">Reference proteome</keyword>
<proteinExistence type="predicted"/>
<reference evidence="1 2" key="1">
    <citation type="submission" date="2016-11" db="EMBL/GenBank/DDBJ databases">
        <authorList>
            <person name="Jaros S."/>
            <person name="Januszkiewicz K."/>
            <person name="Wedrychowicz H."/>
        </authorList>
    </citation>
    <scope>NUCLEOTIDE SEQUENCE [LARGE SCALE GENOMIC DNA]</scope>
    <source>
        <strain evidence="1 2">DSM 27406</strain>
    </source>
</reference>
<gene>
    <name evidence="1" type="ORF">SAMN05444266_101673</name>
</gene>
<organism evidence="1 2">
    <name type="scientific">Chitinophaga jiangningensis</name>
    <dbReference type="NCBI Taxonomy" id="1419482"/>
    <lineage>
        <taxon>Bacteria</taxon>
        <taxon>Pseudomonadati</taxon>
        <taxon>Bacteroidota</taxon>
        <taxon>Chitinophagia</taxon>
        <taxon>Chitinophagales</taxon>
        <taxon>Chitinophagaceae</taxon>
        <taxon>Chitinophaga</taxon>
    </lineage>
</organism>
<evidence type="ECO:0000313" key="1">
    <source>
        <dbReference type="EMBL" id="SHK94383.1"/>
    </source>
</evidence>
<name>A0A1M6WKR3_9BACT</name>
<dbReference type="STRING" id="1419482.SAMN05444266_101673"/>
<dbReference type="AlphaFoldDB" id="A0A1M6WKR3"/>
<accession>A0A1M6WKR3</accession>
<protein>
    <submittedName>
        <fullName evidence="1">Uncharacterized protein</fullName>
    </submittedName>
</protein>